<evidence type="ECO:0008006" key="3">
    <source>
        <dbReference type="Google" id="ProtNLM"/>
    </source>
</evidence>
<gene>
    <name evidence="1" type="ORF">ACFQ0R_02215</name>
</gene>
<dbReference type="PANTHER" id="PTHR33055:SF3">
    <property type="entry name" value="PUTATIVE TRANSPOSASE FOR IS117-RELATED"/>
    <property type="match status" value="1"/>
</dbReference>
<accession>A0ABW3GLB6</accession>
<organism evidence="1 2">
    <name type="scientific">Psychroflexus salinarum</name>
    <dbReference type="NCBI Taxonomy" id="546024"/>
    <lineage>
        <taxon>Bacteria</taxon>
        <taxon>Pseudomonadati</taxon>
        <taxon>Bacteroidota</taxon>
        <taxon>Flavobacteriia</taxon>
        <taxon>Flavobacteriales</taxon>
        <taxon>Flavobacteriaceae</taxon>
        <taxon>Psychroflexus</taxon>
    </lineage>
</organism>
<keyword evidence="2" id="KW-1185">Reference proteome</keyword>
<dbReference type="EMBL" id="JBHTIV010000004">
    <property type="protein sequence ID" value="MFD0931404.1"/>
    <property type="molecule type" value="Genomic_DNA"/>
</dbReference>
<sequence length="110" mass="12615">MKTELSAELKLYIGIDIHKRNWKVHCSTDLFSGKSFSMEPSPDQLYEYVIKHFPGHEVTTAYEAGCCGYKAHRSFESYGWTSLVVNPADIHRKGKERFTKTDKIDAQLIS</sequence>
<name>A0ABW3GLB6_9FLAO</name>
<proteinExistence type="predicted"/>
<evidence type="ECO:0000313" key="2">
    <source>
        <dbReference type="Proteomes" id="UP001597049"/>
    </source>
</evidence>
<evidence type="ECO:0000313" key="1">
    <source>
        <dbReference type="EMBL" id="MFD0931404.1"/>
    </source>
</evidence>
<dbReference type="InterPro" id="IPR047650">
    <property type="entry name" value="Transpos_IS110"/>
</dbReference>
<dbReference type="Proteomes" id="UP001597049">
    <property type="component" value="Unassembled WGS sequence"/>
</dbReference>
<dbReference type="RefSeq" id="WP_379656740.1">
    <property type="nucleotide sequence ID" value="NZ_JBHTIV010000004.1"/>
</dbReference>
<protein>
    <recommendedName>
        <fullName evidence="3">Transposase</fullName>
    </recommendedName>
</protein>
<comment type="caution">
    <text evidence="1">The sequence shown here is derived from an EMBL/GenBank/DDBJ whole genome shotgun (WGS) entry which is preliminary data.</text>
</comment>
<reference evidence="2" key="1">
    <citation type="journal article" date="2019" name="Int. J. Syst. Evol. Microbiol.">
        <title>The Global Catalogue of Microorganisms (GCM) 10K type strain sequencing project: providing services to taxonomists for standard genome sequencing and annotation.</title>
        <authorList>
            <consortium name="The Broad Institute Genomics Platform"/>
            <consortium name="The Broad Institute Genome Sequencing Center for Infectious Disease"/>
            <person name="Wu L."/>
            <person name="Ma J."/>
        </authorList>
    </citation>
    <scope>NUCLEOTIDE SEQUENCE [LARGE SCALE GENOMIC DNA]</scope>
    <source>
        <strain evidence="2">CCUG 56752</strain>
    </source>
</reference>
<dbReference type="PANTHER" id="PTHR33055">
    <property type="entry name" value="TRANSPOSASE FOR INSERTION SEQUENCE ELEMENT IS1111A"/>
    <property type="match status" value="1"/>
</dbReference>